<name>A0A1G7MW71_9BACT</name>
<organism evidence="2 3">
    <name type="scientific">Terriglobus roseus</name>
    <dbReference type="NCBI Taxonomy" id="392734"/>
    <lineage>
        <taxon>Bacteria</taxon>
        <taxon>Pseudomonadati</taxon>
        <taxon>Acidobacteriota</taxon>
        <taxon>Terriglobia</taxon>
        <taxon>Terriglobales</taxon>
        <taxon>Acidobacteriaceae</taxon>
        <taxon>Terriglobus</taxon>
    </lineage>
</organism>
<dbReference type="OrthoDB" id="9803532at2"/>
<feature type="domain" description="DUF403" evidence="1">
    <location>
        <begin position="1"/>
        <end position="317"/>
    </location>
</feature>
<dbReference type="AlphaFoldDB" id="A0A1G7MW71"/>
<accession>A0A1G7MW71</accession>
<dbReference type="PANTHER" id="PTHR34595:SF7">
    <property type="entry name" value="SLL1039 PROTEIN"/>
    <property type="match status" value="1"/>
</dbReference>
<gene>
    <name evidence="2" type="ORF">SAMN05444167_2924</name>
</gene>
<dbReference type="Proteomes" id="UP000182427">
    <property type="component" value="Chromosome I"/>
</dbReference>
<dbReference type="Pfam" id="PF04168">
    <property type="entry name" value="Alpha-E"/>
    <property type="match status" value="1"/>
</dbReference>
<evidence type="ECO:0000259" key="1">
    <source>
        <dbReference type="Pfam" id="PF04168"/>
    </source>
</evidence>
<dbReference type="InterPro" id="IPR051680">
    <property type="entry name" value="ATP-dep_Glu-Cys_Ligase-2"/>
</dbReference>
<protein>
    <submittedName>
        <fullName evidence="2">Uncharacterized conserved protein, Alpha-E superfamily</fullName>
    </submittedName>
</protein>
<reference evidence="3" key="1">
    <citation type="submission" date="2016-10" db="EMBL/GenBank/DDBJ databases">
        <authorList>
            <person name="Varghese N."/>
            <person name="Submissions S."/>
        </authorList>
    </citation>
    <scope>NUCLEOTIDE SEQUENCE [LARGE SCALE GENOMIC DNA]</scope>
    <source>
        <strain evidence="3">GAS232</strain>
    </source>
</reference>
<evidence type="ECO:0000313" key="2">
    <source>
        <dbReference type="EMBL" id="SDF65994.1"/>
    </source>
</evidence>
<dbReference type="EMBL" id="LT629690">
    <property type="protein sequence ID" value="SDF65994.1"/>
    <property type="molecule type" value="Genomic_DNA"/>
</dbReference>
<keyword evidence="3" id="KW-1185">Reference proteome</keyword>
<proteinExistence type="predicted"/>
<dbReference type="PANTHER" id="PTHR34595">
    <property type="entry name" value="BLR5612 PROTEIN"/>
    <property type="match status" value="1"/>
</dbReference>
<sequence length="328" mass="37173">MLSRVADSLYWMSRYLERAEHTTRLLDVNLNLMLDEPTNVADRRWQRVLQALGAPRDVQFEGDAIALARRLTFDASNSSSVLGCIIGARENARHVREQISTEMWQRLNSLYLQVTRPEMQSDTHADSTLQQNEGPTEFLGQVMEGVHQFQGVTDSTMSHGEGWQFIQVGRFMERASATAMLLEAYQPELWANTDALPDSNEYLEWMGLLRSATAFEAYCKVYTADLSPDWILEFLLLDADFPHSLRFSIDAMQQALEVVQGLSGGARGDKLTRISGRLRSTLSYSSVEEIMSGDVVTYLHDIQRQCREIHNAIYELYVDYSIQAALAG</sequence>
<dbReference type="InterPro" id="IPR007296">
    <property type="entry name" value="DUF403"/>
</dbReference>
<dbReference type="RefSeq" id="WP_083345790.1">
    <property type="nucleotide sequence ID" value="NZ_LT629690.1"/>
</dbReference>
<evidence type="ECO:0000313" key="3">
    <source>
        <dbReference type="Proteomes" id="UP000182427"/>
    </source>
</evidence>